<evidence type="ECO:0000313" key="3">
    <source>
        <dbReference type="EMBL" id="KAK9682465.1"/>
    </source>
</evidence>
<name>A0AAW1I1H7_SAPOF</name>
<dbReference type="PANTHER" id="PTHR34277">
    <property type="entry name" value="CLAVATA3/ESR (CLE)-RELATED PROTEIN 26"/>
    <property type="match status" value="1"/>
</dbReference>
<dbReference type="InterPro" id="IPR039316">
    <property type="entry name" value="CLE25/26"/>
</dbReference>
<evidence type="ECO:0000256" key="1">
    <source>
        <dbReference type="SAM" id="MobiDB-lite"/>
    </source>
</evidence>
<feature type="region of interest" description="Disordered" evidence="1">
    <location>
        <begin position="78"/>
        <end position="107"/>
    </location>
</feature>
<feature type="transmembrane region" description="Helical" evidence="2">
    <location>
        <begin position="20"/>
        <end position="41"/>
    </location>
</feature>
<proteinExistence type="predicted"/>
<evidence type="ECO:0000256" key="2">
    <source>
        <dbReference type="SAM" id="Phobius"/>
    </source>
</evidence>
<evidence type="ECO:0008006" key="5">
    <source>
        <dbReference type="Google" id="ProtNLM"/>
    </source>
</evidence>
<protein>
    <recommendedName>
        <fullName evidence="5">CLAVATA3/ESR (CLE)-related protein 25</fullName>
    </recommendedName>
</protein>
<evidence type="ECO:0000313" key="4">
    <source>
        <dbReference type="Proteomes" id="UP001443914"/>
    </source>
</evidence>
<reference evidence="3" key="1">
    <citation type="submission" date="2024-03" db="EMBL/GenBank/DDBJ databases">
        <title>WGS assembly of Saponaria officinalis var. Norfolk2.</title>
        <authorList>
            <person name="Jenkins J."/>
            <person name="Shu S."/>
            <person name="Grimwood J."/>
            <person name="Barry K."/>
            <person name="Goodstein D."/>
            <person name="Schmutz J."/>
            <person name="Leebens-Mack J."/>
            <person name="Osbourn A."/>
        </authorList>
    </citation>
    <scope>NUCLEOTIDE SEQUENCE [LARGE SCALE GENOMIC DNA]</scope>
    <source>
        <strain evidence="3">JIC</strain>
    </source>
</reference>
<gene>
    <name evidence="3" type="ORF">RND81_10G075700</name>
</gene>
<keyword evidence="4" id="KW-1185">Reference proteome</keyword>
<dbReference type="PANTHER" id="PTHR34277:SF18">
    <property type="entry name" value="CLAVATA3_ESR (CLE)-RELATED PROTEIN 25"/>
    <property type="match status" value="1"/>
</dbReference>
<comment type="caution">
    <text evidence="3">The sequence shown here is derived from an EMBL/GenBank/DDBJ whole genome shotgun (WGS) entry which is preliminary data.</text>
</comment>
<keyword evidence="2" id="KW-0812">Transmembrane</keyword>
<dbReference type="Proteomes" id="UP001443914">
    <property type="component" value="Unassembled WGS sequence"/>
</dbReference>
<dbReference type="EMBL" id="JBDFQZ010000010">
    <property type="protein sequence ID" value="KAK9682465.1"/>
    <property type="molecule type" value="Genomic_DNA"/>
</dbReference>
<feature type="compositionally biased region" description="Basic and acidic residues" evidence="1">
    <location>
        <begin position="92"/>
        <end position="107"/>
    </location>
</feature>
<sequence length="107" mass="11933">MGWSDMDRDADGYGRGCRRISKIFVGILLVIFVWLMFIGTLDSRNSDGLATSTSSQNLKHVVVVEITKHYVPANADPVYTSKRRVPSGPDPIHNRHIGETKRPPGRV</sequence>
<keyword evidence="2" id="KW-0472">Membrane</keyword>
<keyword evidence="2" id="KW-1133">Transmembrane helix</keyword>
<accession>A0AAW1I1H7</accession>
<organism evidence="3 4">
    <name type="scientific">Saponaria officinalis</name>
    <name type="common">Common soapwort</name>
    <name type="synonym">Lychnis saponaria</name>
    <dbReference type="NCBI Taxonomy" id="3572"/>
    <lineage>
        <taxon>Eukaryota</taxon>
        <taxon>Viridiplantae</taxon>
        <taxon>Streptophyta</taxon>
        <taxon>Embryophyta</taxon>
        <taxon>Tracheophyta</taxon>
        <taxon>Spermatophyta</taxon>
        <taxon>Magnoliopsida</taxon>
        <taxon>eudicotyledons</taxon>
        <taxon>Gunneridae</taxon>
        <taxon>Pentapetalae</taxon>
        <taxon>Caryophyllales</taxon>
        <taxon>Caryophyllaceae</taxon>
        <taxon>Caryophylleae</taxon>
        <taxon>Saponaria</taxon>
    </lineage>
</organism>
<dbReference type="AlphaFoldDB" id="A0AAW1I1H7"/>